<accession>A0A7K5KMJ5</accession>
<reference evidence="2 3" key="1">
    <citation type="submission" date="2019-09" db="EMBL/GenBank/DDBJ databases">
        <title>Bird 10,000 Genomes (B10K) Project - Family phase.</title>
        <authorList>
            <person name="Zhang G."/>
        </authorList>
    </citation>
    <scope>NUCLEOTIDE SEQUENCE [LARGE SCALE GENOMIC DNA]</scope>
    <source>
        <strain evidence="2">B10K-DU-003-16</strain>
        <tissue evidence="2">Mixed tissue sample</tissue>
    </source>
</reference>
<organism evidence="2 3">
    <name type="scientific">Mionectes macconnelli</name>
    <name type="common">McConnell's flycatcher</name>
    <dbReference type="NCBI Taxonomy" id="254557"/>
    <lineage>
        <taxon>Eukaryota</taxon>
        <taxon>Metazoa</taxon>
        <taxon>Chordata</taxon>
        <taxon>Craniata</taxon>
        <taxon>Vertebrata</taxon>
        <taxon>Euteleostomi</taxon>
        <taxon>Archelosauria</taxon>
        <taxon>Archosauria</taxon>
        <taxon>Dinosauria</taxon>
        <taxon>Saurischia</taxon>
        <taxon>Theropoda</taxon>
        <taxon>Coelurosauria</taxon>
        <taxon>Aves</taxon>
        <taxon>Neognathae</taxon>
        <taxon>Neoaves</taxon>
        <taxon>Telluraves</taxon>
        <taxon>Australaves</taxon>
        <taxon>Passeriformes</taxon>
        <taxon>Tyrannidae</taxon>
        <taxon>Mionectes</taxon>
    </lineage>
</organism>
<dbReference type="Proteomes" id="UP000525714">
    <property type="component" value="Unassembled WGS sequence"/>
</dbReference>
<dbReference type="EMBL" id="VYZC01001523">
    <property type="protein sequence ID" value="NWT07081.1"/>
    <property type="molecule type" value="Genomic_DNA"/>
</dbReference>
<gene>
    <name evidence="2" type="primary">Ccdc180_2</name>
    <name evidence="2" type="ORF">MIOMAC_R03974</name>
</gene>
<feature type="non-terminal residue" evidence="2">
    <location>
        <position position="68"/>
    </location>
</feature>
<keyword evidence="3" id="KW-1185">Reference proteome</keyword>
<feature type="non-terminal residue" evidence="2">
    <location>
        <position position="1"/>
    </location>
</feature>
<evidence type="ECO:0000313" key="2">
    <source>
        <dbReference type="EMBL" id="NWT07081.1"/>
    </source>
</evidence>
<sequence length="68" mass="7851">QIADTLKKYTVKLEEISFLAADVHKLINDEATNINQALLGNERATAKLLFNLMKLELEKEKSHQLKWQ</sequence>
<comment type="caution">
    <text evidence="2">The sequence shown here is derived from an EMBL/GenBank/DDBJ whole genome shotgun (WGS) entry which is preliminary data.</text>
</comment>
<name>A0A7K5KMJ5_9TYRA</name>
<dbReference type="InterPro" id="IPR028089">
    <property type="entry name" value="DUF4455"/>
</dbReference>
<feature type="domain" description="DUF4455" evidence="1">
    <location>
        <begin position="2"/>
        <end position="68"/>
    </location>
</feature>
<dbReference type="Pfam" id="PF14643">
    <property type="entry name" value="DUF4455"/>
    <property type="match status" value="1"/>
</dbReference>
<dbReference type="AlphaFoldDB" id="A0A7K5KMJ5"/>
<protein>
    <submittedName>
        <fullName evidence="2">CC180 protein</fullName>
    </submittedName>
</protein>
<evidence type="ECO:0000313" key="3">
    <source>
        <dbReference type="Proteomes" id="UP000525714"/>
    </source>
</evidence>
<proteinExistence type="predicted"/>
<evidence type="ECO:0000259" key="1">
    <source>
        <dbReference type="Pfam" id="PF14643"/>
    </source>
</evidence>